<comment type="caution">
    <text evidence="6">The sequence shown here is derived from an EMBL/GenBank/DDBJ whole genome shotgun (WGS) entry which is preliminary data.</text>
</comment>
<dbReference type="EMBL" id="BMJQ01000002">
    <property type="protein sequence ID" value="GGF04620.1"/>
    <property type="molecule type" value="Genomic_DNA"/>
</dbReference>
<feature type="domain" description="Major facilitator superfamily (MFS) profile" evidence="5">
    <location>
        <begin position="25"/>
        <end position="410"/>
    </location>
</feature>
<evidence type="ECO:0000256" key="2">
    <source>
        <dbReference type="ARBA" id="ARBA00022989"/>
    </source>
</evidence>
<dbReference type="Pfam" id="PF07690">
    <property type="entry name" value="MFS_1"/>
    <property type="match status" value="1"/>
</dbReference>
<evidence type="ECO:0000256" key="1">
    <source>
        <dbReference type="ARBA" id="ARBA00022692"/>
    </source>
</evidence>
<feature type="transmembrane region" description="Helical" evidence="4">
    <location>
        <begin position="387"/>
        <end position="405"/>
    </location>
</feature>
<feature type="transmembrane region" description="Helical" evidence="4">
    <location>
        <begin position="179"/>
        <end position="197"/>
    </location>
</feature>
<dbReference type="InterPro" id="IPR020846">
    <property type="entry name" value="MFS_dom"/>
</dbReference>
<reference evidence="6" key="1">
    <citation type="journal article" date="2014" name="Int. J. Syst. Evol. Microbiol.">
        <title>Complete genome sequence of Corynebacterium casei LMG S-19264T (=DSM 44701T), isolated from a smear-ripened cheese.</title>
        <authorList>
            <consortium name="US DOE Joint Genome Institute (JGI-PGF)"/>
            <person name="Walter F."/>
            <person name="Albersmeier A."/>
            <person name="Kalinowski J."/>
            <person name="Ruckert C."/>
        </authorList>
    </citation>
    <scope>NUCLEOTIDE SEQUENCE</scope>
    <source>
        <strain evidence="6">CGMCC 1.15725</strain>
    </source>
</reference>
<feature type="transmembrane region" description="Helical" evidence="4">
    <location>
        <begin position="360"/>
        <end position="381"/>
    </location>
</feature>
<keyword evidence="1 4" id="KW-0812">Transmembrane</keyword>
<feature type="transmembrane region" description="Helical" evidence="4">
    <location>
        <begin position="298"/>
        <end position="317"/>
    </location>
</feature>
<feature type="transmembrane region" description="Helical" evidence="4">
    <location>
        <begin position="24"/>
        <end position="42"/>
    </location>
</feature>
<evidence type="ECO:0000313" key="7">
    <source>
        <dbReference type="Proteomes" id="UP000646365"/>
    </source>
</evidence>
<keyword evidence="7" id="KW-1185">Reference proteome</keyword>
<name>A0A8J2YQM7_9PROT</name>
<accession>A0A8J2YQM7</accession>
<proteinExistence type="predicted"/>
<protein>
    <submittedName>
        <fullName evidence="6">MFS transporter</fullName>
    </submittedName>
</protein>
<feature type="transmembrane region" description="Helical" evidence="4">
    <location>
        <begin position="270"/>
        <end position="291"/>
    </location>
</feature>
<evidence type="ECO:0000256" key="3">
    <source>
        <dbReference type="ARBA" id="ARBA00023136"/>
    </source>
</evidence>
<dbReference type="CDD" id="cd17324">
    <property type="entry name" value="MFS_NepI_like"/>
    <property type="match status" value="1"/>
</dbReference>
<feature type="transmembrane region" description="Helical" evidence="4">
    <location>
        <begin position="91"/>
        <end position="108"/>
    </location>
</feature>
<dbReference type="Gene3D" id="1.20.1250.20">
    <property type="entry name" value="MFS general substrate transporter like domains"/>
    <property type="match status" value="1"/>
</dbReference>
<dbReference type="SUPFAM" id="SSF103473">
    <property type="entry name" value="MFS general substrate transporter"/>
    <property type="match status" value="1"/>
</dbReference>
<dbReference type="AlphaFoldDB" id="A0A8J2YQM7"/>
<gene>
    <name evidence="6" type="ORF">GCM10011611_07540</name>
</gene>
<reference evidence="6" key="2">
    <citation type="submission" date="2020-09" db="EMBL/GenBank/DDBJ databases">
        <authorList>
            <person name="Sun Q."/>
            <person name="Zhou Y."/>
        </authorList>
    </citation>
    <scope>NUCLEOTIDE SEQUENCE</scope>
    <source>
        <strain evidence="6">CGMCC 1.15725</strain>
    </source>
</reference>
<dbReference type="GO" id="GO:0022857">
    <property type="term" value="F:transmembrane transporter activity"/>
    <property type="evidence" value="ECO:0007669"/>
    <property type="project" value="InterPro"/>
</dbReference>
<feature type="transmembrane region" description="Helical" evidence="4">
    <location>
        <begin position="114"/>
        <end position="139"/>
    </location>
</feature>
<evidence type="ECO:0000259" key="5">
    <source>
        <dbReference type="PROSITE" id="PS50850"/>
    </source>
</evidence>
<feature type="transmembrane region" description="Helical" evidence="4">
    <location>
        <begin position="62"/>
        <end position="79"/>
    </location>
</feature>
<sequence length="416" mass="43363">MSEQSVSETAAVATLGRAPALGKGLTLAMAIACGVAVANIYYNQPMLGIIERDFSGTRLTGLIPTATQLGYAAGLFLLVPLGDLLDRRQLIVAQFLALAMALVVAAAAPTAAVLVLASLLVGATATVAQQIVPFAAALATPERRGSTIGTVMSGLLCGILFSRTLAGFLASHADWRTTFWVGVPLALLAAGAMAIVLPRRHGRSGARSSMMGGMNYHRALFSLFHLWRDEGALRQSTVMQAAMFASFTAFWTILAFHLEEPALHQGADVAGLFGVVGAVGVFAAPLAGRLADARGPKLVIALGAALAVGAWVLFGLWGTIPGLVIGVIVLDFGIQSSLVSNQHVVYALRPEARSRINTIFMTGMFIGGALGSAGATAAWQFGGWQAVSLFGGVLAGLALVIELMSHKARRRSHHKR</sequence>
<keyword evidence="3 4" id="KW-0472">Membrane</keyword>
<evidence type="ECO:0000256" key="4">
    <source>
        <dbReference type="SAM" id="Phobius"/>
    </source>
</evidence>
<keyword evidence="2 4" id="KW-1133">Transmembrane helix</keyword>
<feature type="transmembrane region" description="Helical" evidence="4">
    <location>
        <begin position="238"/>
        <end position="258"/>
    </location>
</feature>
<feature type="transmembrane region" description="Helical" evidence="4">
    <location>
        <begin position="323"/>
        <end position="348"/>
    </location>
</feature>
<dbReference type="PROSITE" id="PS50850">
    <property type="entry name" value="MFS"/>
    <property type="match status" value="1"/>
</dbReference>
<dbReference type="PANTHER" id="PTHR42910">
    <property type="entry name" value="TRANSPORTER SCO4007-RELATED"/>
    <property type="match status" value="1"/>
</dbReference>
<feature type="transmembrane region" description="Helical" evidence="4">
    <location>
        <begin position="151"/>
        <end position="173"/>
    </location>
</feature>
<organism evidence="6 7">
    <name type="scientific">Aliidongia dinghuensis</name>
    <dbReference type="NCBI Taxonomy" id="1867774"/>
    <lineage>
        <taxon>Bacteria</taxon>
        <taxon>Pseudomonadati</taxon>
        <taxon>Pseudomonadota</taxon>
        <taxon>Alphaproteobacteria</taxon>
        <taxon>Rhodospirillales</taxon>
        <taxon>Dongiaceae</taxon>
        <taxon>Aliidongia</taxon>
    </lineage>
</organism>
<dbReference type="RefSeq" id="WP_189042698.1">
    <property type="nucleotide sequence ID" value="NZ_BMJQ01000002.1"/>
</dbReference>
<dbReference type="InterPro" id="IPR011701">
    <property type="entry name" value="MFS"/>
</dbReference>
<dbReference type="Proteomes" id="UP000646365">
    <property type="component" value="Unassembled WGS sequence"/>
</dbReference>
<dbReference type="PANTHER" id="PTHR42910:SF1">
    <property type="entry name" value="MAJOR FACILITATOR SUPERFAMILY (MFS) PROFILE DOMAIN-CONTAINING PROTEIN"/>
    <property type="match status" value="1"/>
</dbReference>
<evidence type="ECO:0000313" key="6">
    <source>
        <dbReference type="EMBL" id="GGF04620.1"/>
    </source>
</evidence>
<dbReference type="InterPro" id="IPR036259">
    <property type="entry name" value="MFS_trans_sf"/>
</dbReference>